<dbReference type="InterPro" id="IPR003748">
    <property type="entry name" value="DUF169"/>
</dbReference>
<evidence type="ECO:0008006" key="3">
    <source>
        <dbReference type="Google" id="ProtNLM"/>
    </source>
</evidence>
<protein>
    <recommendedName>
        <fullName evidence="3">DUF169 domain-containing protein</fullName>
    </recommendedName>
</protein>
<proteinExistence type="predicted"/>
<gene>
    <name evidence="2" type="ORF">ENT60_02960</name>
    <name evidence="1" type="ORF">ENU28_04380</name>
</gene>
<dbReference type="EMBL" id="DTBX01000152">
    <property type="protein sequence ID" value="HGQ55682.1"/>
    <property type="molecule type" value="Genomic_DNA"/>
</dbReference>
<dbReference type="AlphaFoldDB" id="A0A7C4VZI3"/>
<sequence length="235" mass="26752">MEEFKEILSLKLLPVGVKFLQKEESTKGEFLAKKLTFCQFVHGASQERCLFKITKENLGCASAQFVFGFREYNEKDIDHHLRQFTFSKESAKKLIEIKPKLPINQFTGLLVGDINSFTPDKPDVVILIIDSAQALPLIEAYTTAYEKDITFCNGVSSAVCSYGVVFAYQTKKPNLTIPCVGAKRYGLFQDHQLVFSLPWEVAQEIKNQLIRFAKSNKLHLPIKQAYYSPVKENEK</sequence>
<dbReference type="PANTHER" id="PTHR37954:SF3">
    <property type="entry name" value="DUF169 DOMAIN-CONTAINING PROTEIN"/>
    <property type="match status" value="1"/>
</dbReference>
<name>A0A7C4VZI3_UNCW3</name>
<comment type="caution">
    <text evidence="2">The sequence shown here is derived from an EMBL/GenBank/DDBJ whole genome shotgun (WGS) entry which is preliminary data.</text>
</comment>
<dbReference type="EMBL" id="DSZH01000137">
    <property type="protein sequence ID" value="HGU47509.1"/>
    <property type="molecule type" value="Genomic_DNA"/>
</dbReference>
<evidence type="ECO:0000313" key="1">
    <source>
        <dbReference type="EMBL" id="HGQ55682.1"/>
    </source>
</evidence>
<dbReference type="Pfam" id="PF02596">
    <property type="entry name" value="DUF169"/>
    <property type="match status" value="1"/>
</dbReference>
<reference evidence="2" key="1">
    <citation type="journal article" date="2020" name="mSystems">
        <title>Genome- and Community-Level Interaction Insights into Carbon Utilization and Element Cycling Functions of Hydrothermarchaeota in Hydrothermal Sediment.</title>
        <authorList>
            <person name="Zhou Z."/>
            <person name="Liu Y."/>
            <person name="Xu W."/>
            <person name="Pan J."/>
            <person name="Luo Z.H."/>
            <person name="Li M."/>
        </authorList>
    </citation>
    <scope>NUCLEOTIDE SEQUENCE [LARGE SCALE GENOMIC DNA]</scope>
    <source>
        <strain evidence="2">SpSt-594</strain>
        <strain evidence="1">SpSt-655</strain>
    </source>
</reference>
<dbReference type="PANTHER" id="PTHR37954">
    <property type="entry name" value="BLL4979 PROTEIN"/>
    <property type="match status" value="1"/>
</dbReference>
<evidence type="ECO:0000313" key="2">
    <source>
        <dbReference type="EMBL" id="HGU47509.1"/>
    </source>
</evidence>
<accession>A0A7C4VZI3</accession>
<organism evidence="2">
    <name type="scientific">candidate division WOR-3 bacterium</name>
    <dbReference type="NCBI Taxonomy" id="2052148"/>
    <lineage>
        <taxon>Bacteria</taxon>
        <taxon>Bacteria division WOR-3</taxon>
    </lineage>
</organism>